<keyword evidence="5" id="KW-0472">Membrane</keyword>
<comment type="caution">
    <text evidence="7">The sequence shown here is derived from an EMBL/GenBank/DDBJ whole genome shotgun (WGS) entry which is preliminary data.</text>
</comment>
<dbReference type="Gene3D" id="3.30.110.20">
    <property type="entry name" value="Alba-like domain"/>
    <property type="match status" value="1"/>
</dbReference>
<name>A0AAN8X2Z4_HALRR</name>
<dbReference type="GO" id="GO:0001682">
    <property type="term" value="P:tRNA 5'-leader removal"/>
    <property type="evidence" value="ECO:0007669"/>
    <property type="project" value="TreeGrafter"/>
</dbReference>
<evidence type="ECO:0000259" key="6">
    <source>
        <dbReference type="Pfam" id="PF01918"/>
    </source>
</evidence>
<dbReference type="GO" id="GO:0005634">
    <property type="term" value="C:nucleus"/>
    <property type="evidence" value="ECO:0007669"/>
    <property type="project" value="UniProtKB-SubCell"/>
</dbReference>
<dbReference type="Pfam" id="PF15860">
    <property type="entry name" value="DUF4728"/>
    <property type="match status" value="1"/>
</dbReference>
<gene>
    <name evidence="7" type="primary">RPP25L</name>
    <name evidence="7" type="ORF">SK128_022984</name>
</gene>
<sequence length="399" mass="44913">MTLLKKCCCCCCDLRAGSLAIGVISFLCIGVVQLIVAIYCLLNVEETRKKIKFENAITFGIIDPESDAAAYIFFSILLLVAIIYIIAALILIHGVRTKRRFLLLPWVFFTFLNMVMAFAGGILTLINSHGYALPIIVSLIVFAISITWIYFTCVVFSFFQALQDGDYCDTMEHYTKGENVDTEVEWNIPGCTITTPRLDIVPSTKVRDAIDVALEKLTTEKQLFLVGAGPAVLKTVSIVEIVKKRMKQLSQITHLNYKIVEEYWEPKLDGLDRLKVTREIPAIGVLLSKEPLDASTPGYQAPGLSVEELWKCDIKRTPRKPKASNYSKGNKNKDSDSYNRSNNKSGNWRMKPLDALNTASSNNSKDNQSMRSRDNVADNEIDRRLSNKTKQFKENQRTV</sequence>
<protein>
    <submittedName>
        <fullName evidence="7">Nucleic acid binding</fullName>
        <ecNumber evidence="7">3.1.26.5</ecNumber>
    </submittedName>
</protein>
<evidence type="ECO:0000256" key="3">
    <source>
        <dbReference type="ARBA" id="ARBA00023242"/>
    </source>
</evidence>
<dbReference type="GO" id="GO:0004526">
    <property type="term" value="F:ribonuclease P activity"/>
    <property type="evidence" value="ECO:0007669"/>
    <property type="project" value="UniProtKB-EC"/>
</dbReference>
<dbReference type="AlphaFoldDB" id="A0AAN8X2Z4"/>
<feature type="domain" description="DNA/RNA-binding protein Alba-like" evidence="6">
    <location>
        <begin position="202"/>
        <end position="257"/>
    </location>
</feature>
<evidence type="ECO:0000256" key="4">
    <source>
        <dbReference type="SAM" id="MobiDB-lite"/>
    </source>
</evidence>
<dbReference type="InterPro" id="IPR031720">
    <property type="entry name" value="DUF4728"/>
</dbReference>
<evidence type="ECO:0000313" key="7">
    <source>
        <dbReference type="EMBL" id="KAK7076767.1"/>
    </source>
</evidence>
<dbReference type="GO" id="GO:0003723">
    <property type="term" value="F:RNA binding"/>
    <property type="evidence" value="ECO:0007669"/>
    <property type="project" value="TreeGrafter"/>
</dbReference>
<evidence type="ECO:0000256" key="1">
    <source>
        <dbReference type="ARBA" id="ARBA00004123"/>
    </source>
</evidence>
<feature type="compositionally biased region" description="Polar residues" evidence="4">
    <location>
        <begin position="357"/>
        <end position="370"/>
    </location>
</feature>
<feature type="transmembrane region" description="Helical" evidence="5">
    <location>
        <begin position="132"/>
        <end position="159"/>
    </location>
</feature>
<dbReference type="PANTHER" id="PTHR13516">
    <property type="entry name" value="RIBONUCLEASE P SUBUNIT P25"/>
    <property type="match status" value="1"/>
</dbReference>
<dbReference type="GO" id="GO:0000172">
    <property type="term" value="C:ribonuclease MRP complex"/>
    <property type="evidence" value="ECO:0007669"/>
    <property type="project" value="TreeGrafter"/>
</dbReference>
<dbReference type="InterPro" id="IPR002775">
    <property type="entry name" value="DNA/RNA-bd_Alba-like"/>
</dbReference>
<keyword evidence="7" id="KW-0378">Hydrolase</keyword>
<keyword evidence="3" id="KW-0539">Nucleus</keyword>
<organism evidence="7 8">
    <name type="scientific">Halocaridina rubra</name>
    <name type="common">Hawaiian red shrimp</name>
    <dbReference type="NCBI Taxonomy" id="373956"/>
    <lineage>
        <taxon>Eukaryota</taxon>
        <taxon>Metazoa</taxon>
        <taxon>Ecdysozoa</taxon>
        <taxon>Arthropoda</taxon>
        <taxon>Crustacea</taxon>
        <taxon>Multicrustacea</taxon>
        <taxon>Malacostraca</taxon>
        <taxon>Eumalacostraca</taxon>
        <taxon>Eucarida</taxon>
        <taxon>Decapoda</taxon>
        <taxon>Pleocyemata</taxon>
        <taxon>Caridea</taxon>
        <taxon>Atyoidea</taxon>
        <taxon>Atyidae</taxon>
        <taxon>Halocaridina</taxon>
    </lineage>
</organism>
<keyword evidence="8" id="KW-1185">Reference proteome</keyword>
<dbReference type="SUPFAM" id="SSF82704">
    <property type="entry name" value="AlbA-like"/>
    <property type="match status" value="1"/>
</dbReference>
<dbReference type="Proteomes" id="UP001381693">
    <property type="component" value="Unassembled WGS sequence"/>
</dbReference>
<feature type="transmembrane region" description="Helical" evidence="5">
    <location>
        <begin position="68"/>
        <end position="91"/>
    </location>
</feature>
<dbReference type="EMBL" id="JAXCGZ010009556">
    <property type="protein sequence ID" value="KAK7076767.1"/>
    <property type="molecule type" value="Genomic_DNA"/>
</dbReference>
<feature type="region of interest" description="Disordered" evidence="4">
    <location>
        <begin position="318"/>
        <end position="399"/>
    </location>
</feature>
<accession>A0AAN8X2Z4</accession>
<proteinExistence type="inferred from homology"/>
<reference evidence="7 8" key="1">
    <citation type="submission" date="2023-11" db="EMBL/GenBank/DDBJ databases">
        <title>Halocaridina rubra genome assembly.</title>
        <authorList>
            <person name="Smith C."/>
        </authorList>
    </citation>
    <scope>NUCLEOTIDE SEQUENCE [LARGE SCALE GENOMIC DNA]</scope>
    <source>
        <strain evidence="7">EP-1</strain>
        <tissue evidence="7">Whole</tissue>
    </source>
</reference>
<evidence type="ECO:0000256" key="5">
    <source>
        <dbReference type="SAM" id="Phobius"/>
    </source>
</evidence>
<dbReference type="EC" id="3.1.26.5" evidence="7"/>
<dbReference type="InterPro" id="IPR036882">
    <property type="entry name" value="Alba-like_dom_sf"/>
</dbReference>
<dbReference type="Pfam" id="PF01918">
    <property type="entry name" value="Alba"/>
    <property type="match status" value="1"/>
</dbReference>
<comment type="similarity">
    <text evidence="2">Belongs to the histone-like Alba family.</text>
</comment>
<feature type="compositionally biased region" description="Basic and acidic residues" evidence="4">
    <location>
        <begin position="371"/>
        <end position="399"/>
    </location>
</feature>
<feature type="transmembrane region" description="Helical" evidence="5">
    <location>
        <begin position="103"/>
        <end position="126"/>
    </location>
</feature>
<comment type="subcellular location">
    <subcellularLocation>
        <location evidence="1">Nucleus</location>
    </subcellularLocation>
</comment>
<evidence type="ECO:0000313" key="8">
    <source>
        <dbReference type="Proteomes" id="UP001381693"/>
    </source>
</evidence>
<feature type="transmembrane region" description="Helical" evidence="5">
    <location>
        <begin position="21"/>
        <end position="44"/>
    </location>
</feature>
<dbReference type="InterPro" id="IPR051958">
    <property type="entry name" value="Alba-like_NAB"/>
</dbReference>
<keyword evidence="5" id="KW-0812">Transmembrane</keyword>
<evidence type="ECO:0000256" key="2">
    <source>
        <dbReference type="ARBA" id="ARBA00008018"/>
    </source>
</evidence>
<dbReference type="PANTHER" id="PTHR13516:SF4">
    <property type="entry name" value="FI09323P"/>
    <property type="match status" value="1"/>
</dbReference>
<keyword evidence="5" id="KW-1133">Transmembrane helix</keyword>